<gene>
    <name evidence="1" type="ORF">RGQ29_004541</name>
</gene>
<organism evidence="1 2">
    <name type="scientific">Quercus rubra</name>
    <name type="common">Northern red oak</name>
    <name type="synonym">Quercus borealis</name>
    <dbReference type="NCBI Taxonomy" id="3512"/>
    <lineage>
        <taxon>Eukaryota</taxon>
        <taxon>Viridiplantae</taxon>
        <taxon>Streptophyta</taxon>
        <taxon>Embryophyta</taxon>
        <taxon>Tracheophyta</taxon>
        <taxon>Spermatophyta</taxon>
        <taxon>Magnoliopsida</taxon>
        <taxon>eudicotyledons</taxon>
        <taxon>Gunneridae</taxon>
        <taxon>Pentapetalae</taxon>
        <taxon>rosids</taxon>
        <taxon>fabids</taxon>
        <taxon>Fagales</taxon>
        <taxon>Fagaceae</taxon>
        <taxon>Quercus</taxon>
    </lineage>
</organism>
<accession>A0AAN7I914</accession>
<dbReference type="AlphaFoldDB" id="A0AAN7I914"/>
<proteinExistence type="predicted"/>
<keyword evidence="2" id="KW-1185">Reference proteome</keyword>
<protein>
    <submittedName>
        <fullName evidence="1">Uncharacterized protein</fullName>
    </submittedName>
</protein>
<evidence type="ECO:0000313" key="2">
    <source>
        <dbReference type="Proteomes" id="UP001324115"/>
    </source>
</evidence>
<dbReference type="Proteomes" id="UP001324115">
    <property type="component" value="Unassembled WGS sequence"/>
</dbReference>
<sequence length="65" mass="7277">MTRIILFSKLKPRTEGFLAMSADGQPILCTRKSIVFVILSSDKSTQFGYLLNANRATSLHQPHLL</sequence>
<evidence type="ECO:0000313" key="1">
    <source>
        <dbReference type="EMBL" id="KAK4569180.1"/>
    </source>
</evidence>
<comment type="caution">
    <text evidence="1">The sequence shown here is derived from an EMBL/GenBank/DDBJ whole genome shotgun (WGS) entry which is preliminary data.</text>
</comment>
<name>A0AAN7I914_QUERU</name>
<dbReference type="EMBL" id="JAXUIC010000010">
    <property type="protein sequence ID" value="KAK4569180.1"/>
    <property type="molecule type" value="Genomic_DNA"/>
</dbReference>
<reference evidence="1 2" key="1">
    <citation type="journal article" date="2023" name="G3 (Bethesda)">
        <title>A haplotype-resolved chromosome-scale genome for Quercus rubra L. provides insights into the genetics of adaptive traits for red oak species.</title>
        <authorList>
            <person name="Kapoor B."/>
            <person name="Jenkins J."/>
            <person name="Schmutz J."/>
            <person name="Zhebentyayeva T."/>
            <person name="Kuelheim C."/>
            <person name="Coggeshall M."/>
            <person name="Heim C."/>
            <person name="Lasky J.R."/>
            <person name="Leites L."/>
            <person name="Islam-Faridi N."/>
            <person name="Romero-Severson J."/>
            <person name="DeLeo V.L."/>
            <person name="Lucas S.M."/>
            <person name="Lazic D."/>
            <person name="Gailing O."/>
            <person name="Carlson J."/>
            <person name="Staton M."/>
        </authorList>
    </citation>
    <scope>NUCLEOTIDE SEQUENCE [LARGE SCALE GENOMIC DNA]</scope>
    <source>
        <strain evidence="1">Pseudo-F2</strain>
    </source>
</reference>